<sequence>MLTLTELVDRVRSYQPHTDVDLIARAYNYGLDAHKGQKRKSGDPYFSHPASVSGIISDLRLDTASICAGLLHDVVEDTLATVTDIEAAFGQEIAFLVDGVTKLSKINFASKEDRQAENFRKMLVAMARDIRVLLVKLCDRLDNMRTLEFMKPEAQDRIARETMDIYAPLANRLGIARFKSELEDLSFKYLEPQAYADLTRKIATTAKEREKYIHDTSKILSSKLAEQGFAVDVAGRAKHLYSIWRKMQVQQCDFDQVYDAIAFRVVVESVADCYASLGVIHSQWTPIPGRFKDYIALPKPNMYQSLHTTVIGPGRERIEVQLRTSEMHRVAEQGIAAHWKYKEHGSGGVDPKDAARFSWLRQLMEFQKELKDPAEFLESVKVDLFQDEVYVFTPKGDVRVFPRGATPIDFAYAIHSEVGEHCSGARVNGVLVPLRSKLRNGDVVEVMTNPNQHPSKDWLENVSTGRARSKIRAFLRQEQRDKSLKLGRELLEKEMHQRSMSLNRLSKNEAEMRRVLERFSVSSSEELFIGIGYGKLSARTICEFLAPAEDEKGASPPDSIREGRIESLVRKVTGKGSQGIRLNGIDDVLVRYTKCCNPLPGDEIIGFITRGRGVTVHRRNCPKAFDTDPERRVEISWDARAKINRPVSVKVTTANRPGILATVSHTFHEQGINISEATCRASDDGRAMNTFTFLCSDLAQLKNMIRQLQRIPGVIAVERS</sequence>
<dbReference type="SMART" id="SM00471">
    <property type="entry name" value="HDc"/>
    <property type="match status" value="1"/>
</dbReference>
<keyword evidence="6" id="KW-1185">Reference proteome</keyword>
<name>A0A017T0I3_9BACT</name>
<dbReference type="CDD" id="cd00077">
    <property type="entry name" value="HDc"/>
    <property type="match status" value="1"/>
</dbReference>
<evidence type="ECO:0000256" key="1">
    <source>
        <dbReference type="RuleBase" id="RU003847"/>
    </source>
</evidence>
<comment type="caution">
    <text evidence="5">The sequence shown here is derived from an EMBL/GenBank/DDBJ whole genome shotgun (WGS) entry which is preliminary data.</text>
</comment>
<protein>
    <submittedName>
        <fullName evidence="5">GTP pyrophosphokinase</fullName>
    </submittedName>
</protein>
<keyword evidence="5" id="KW-0418">Kinase</keyword>
<dbReference type="RefSeq" id="WP_044247016.1">
    <property type="nucleotide sequence ID" value="NZ_ASRX01000055.1"/>
</dbReference>
<gene>
    <name evidence="5" type="ORF">CAP_6499</name>
</gene>
<dbReference type="InterPro" id="IPR045600">
    <property type="entry name" value="RelA/SpoT_AH_RIS"/>
</dbReference>
<dbReference type="InterPro" id="IPR004811">
    <property type="entry name" value="RelA/Spo_fam"/>
</dbReference>
<feature type="domain" description="ACT" evidence="2">
    <location>
        <begin position="648"/>
        <end position="720"/>
    </location>
</feature>
<dbReference type="Pfam" id="PF04607">
    <property type="entry name" value="RelA_SpoT"/>
    <property type="match status" value="1"/>
</dbReference>
<dbReference type="InterPro" id="IPR045865">
    <property type="entry name" value="ACT-like_dom_sf"/>
</dbReference>
<dbReference type="CDD" id="cd05399">
    <property type="entry name" value="NT_Rel-Spo_like"/>
    <property type="match status" value="1"/>
</dbReference>
<dbReference type="PROSITE" id="PS51671">
    <property type="entry name" value="ACT"/>
    <property type="match status" value="1"/>
</dbReference>
<dbReference type="InterPro" id="IPR003607">
    <property type="entry name" value="HD/PDEase_dom"/>
</dbReference>
<dbReference type="CDD" id="cd04876">
    <property type="entry name" value="ACT_RelA-SpoT"/>
    <property type="match status" value="1"/>
</dbReference>
<dbReference type="FunFam" id="3.10.20.30:FF:000002">
    <property type="entry name" value="GTP pyrophosphokinase (RelA/SpoT)"/>
    <property type="match status" value="1"/>
</dbReference>
<dbReference type="FunFam" id="3.30.460.10:FF:000001">
    <property type="entry name" value="GTP pyrophosphokinase RelA"/>
    <property type="match status" value="1"/>
</dbReference>
<dbReference type="Gene3D" id="1.10.3210.10">
    <property type="entry name" value="Hypothetical protein af1432"/>
    <property type="match status" value="1"/>
</dbReference>
<feature type="domain" description="TGS" evidence="4">
    <location>
        <begin position="387"/>
        <end position="448"/>
    </location>
</feature>
<evidence type="ECO:0000313" key="5">
    <source>
        <dbReference type="EMBL" id="EYF02764.1"/>
    </source>
</evidence>
<dbReference type="eggNOG" id="COG0317">
    <property type="taxonomic scope" value="Bacteria"/>
</dbReference>
<evidence type="ECO:0000259" key="3">
    <source>
        <dbReference type="PROSITE" id="PS51831"/>
    </source>
</evidence>
<feature type="domain" description="HD" evidence="3">
    <location>
        <begin position="45"/>
        <end position="144"/>
    </location>
</feature>
<dbReference type="InterPro" id="IPR002912">
    <property type="entry name" value="ACT_dom"/>
</dbReference>
<dbReference type="Pfam" id="PF13328">
    <property type="entry name" value="HD_4"/>
    <property type="match status" value="1"/>
</dbReference>
<dbReference type="Pfam" id="PF19296">
    <property type="entry name" value="RelA_AH_RIS"/>
    <property type="match status" value="1"/>
</dbReference>
<dbReference type="AlphaFoldDB" id="A0A017T0I3"/>
<dbReference type="PANTHER" id="PTHR21262:SF36">
    <property type="entry name" value="BIFUNCTIONAL (P)PPGPP SYNTHASE_HYDROLASE SPOT"/>
    <property type="match status" value="1"/>
</dbReference>
<dbReference type="GO" id="GO:0015969">
    <property type="term" value="P:guanosine tetraphosphate metabolic process"/>
    <property type="evidence" value="ECO:0007669"/>
    <property type="project" value="InterPro"/>
</dbReference>
<dbReference type="STRING" id="1192034.CAP_6499"/>
<dbReference type="SUPFAM" id="SSF55021">
    <property type="entry name" value="ACT-like"/>
    <property type="match status" value="1"/>
</dbReference>
<dbReference type="GO" id="GO:0008893">
    <property type="term" value="F:guanosine-3',5'-bis(diphosphate) 3'-diphosphatase activity"/>
    <property type="evidence" value="ECO:0007669"/>
    <property type="project" value="TreeGrafter"/>
</dbReference>
<organism evidence="5 6">
    <name type="scientific">Chondromyces apiculatus DSM 436</name>
    <dbReference type="NCBI Taxonomy" id="1192034"/>
    <lineage>
        <taxon>Bacteria</taxon>
        <taxon>Pseudomonadati</taxon>
        <taxon>Myxococcota</taxon>
        <taxon>Polyangia</taxon>
        <taxon>Polyangiales</taxon>
        <taxon>Polyangiaceae</taxon>
        <taxon>Chondromyces</taxon>
    </lineage>
</organism>
<dbReference type="SUPFAM" id="SSF81271">
    <property type="entry name" value="TGS-like"/>
    <property type="match status" value="1"/>
</dbReference>
<dbReference type="InterPro" id="IPR033655">
    <property type="entry name" value="TGS_RelA/SpoT"/>
</dbReference>
<dbReference type="GO" id="GO:0016301">
    <property type="term" value="F:kinase activity"/>
    <property type="evidence" value="ECO:0007669"/>
    <property type="project" value="UniProtKB-KW"/>
</dbReference>
<keyword evidence="5" id="KW-0808">Transferase</keyword>
<dbReference type="GO" id="GO:0015949">
    <property type="term" value="P:nucleobase-containing small molecule interconversion"/>
    <property type="evidence" value="ECO:0007669"/>
    <property type="project" value="UniProtKB-ARBA"/>
</dbReference>
<dbReference type="InterPro" id="IPR043519">
    <property type="entry name" value="NT_sf"/>
</dbReference>
<evidence type="ECO:0000259" key="4">
    <source>
        <dbReference type="PROSITE" id="PS51880"/>
    </source>
</evidence>
<accession>A0A017T0I3</accession>
<comment type="similarity">
    <text evidence="1">Belongs to the relA/spoT family.</text>
</comment>
<comment type="function">
    <text evidence="1">In eubacteria ppGpp (guanosine 3'-diphosphate 5'-diphosphate) is a mediator of the stringent response that coordinates a variety of cellular activities in response to changes in nutritional abundance.</text>
</comment>
<dbReference type="GO" id="GO:0008728">
    <property type="term" value="F:GTP diphosphokinase activity"/>
    <property type="evidence" value="ECO:0007669"/>
    <property type="project" value="TreeGrafter"/>
</dbReference>
<dbReference type="SUPFAM" id="SSF81301">
    <property type="entry name" value="Nucleotidyltransferase"/>
    <property type="match status" value="1"/>
</dbReference>
<dbReference type="OrthoDB" id="9805041at2"/>
<reference evidence="5 6" key="1">
    <citation type="submission" date="2013-05" db="EMBL/GenBank/DDBJ databases">
        <title>Genome assembly of Chondromyces apiculatus DSM 436.</title>
        <authorList>
            <person name="Sharma G."/>
            <person name="Khatri I."/>
            <person name="Kaur C."/>
            <person name="Mayilraj S."/>
            <person name="Subramanian S."/>
        </authorList>
    </citation>
    <scope>NUCLEOTIDE SEQUENCE [LARGE SCALE GENOMIC DNA]</scope>
    <source>
        <strain evidence="5 6">DSM 436</strain>
    </source>
</reference>
<dbReference type="NCBIfam" id="TIGR00691">
    <property type="entry name" value="spoT_relA"/>
    <property type="match status" value="1"/>
</dbReference>
<dbReference type="InterPro" id="IPR012676">
    <property type="entry name" value="TGS-like"/>
</dbReference>
<dbReference type="InterPro" id="IPR004095">
    <property type="entry name" value="TGS"/>
</dbReference>
<proteinExistence type="inferred from homology"/>
<dbReference type="GO" id="GO:0042594">
    <property type="term" value="P:response to starvation"/>
    <property type="evidence" value="ECO:0007669"/>
    <property type="project" value="TreeGrafter"/>
</dbReference>
<dbReference type="Proteomes" id="UP000019678">
    <property type="component" value="Unassembled WGS sequence"/>
</dbReference>
<dbReference type="Gene3D" id="3.30.70.260">
    <property type="match status" value="1"/>
</dbReference>
<dbReference type="SUPFAM" id="SSF109604">
    <property type="entry name" value="HD-domain/PDEase-like"/>
    <property type="match status" value="1"/>
</dbReference>
<dbReference type="CDD" id="cd01668">
    <property type="entry name" value="TGS_RSH"/>
    <property type="match status" value="1"/>
</dbReference>
<dbReference type="Gene3D" id="3.10.20.30">
    <property type="match status" value="1"/>
</dbReference>
<dbReference type="Pfam" id="PF02824">
    <property type="entry name" value="TGS"/>
    <property type="match status" value="1"/>
</dbReference>
<dbReference type="Pfam" id="PF13291">
    <property type="entry name" value="ACT_4"/>
    <property type="match status" value="1"/>
</dbReference>
<dbReference type="PANTHER" id="PTHR21262">
    <property type="entry name" value="GUANOSINE-3',5'-BIS DIPHOSPHATE 3'-PYROPHOSPHOHYDROLASE"/>
    <property type="match status" value="1"/>
</dbReference>
<dbReference type="InterPro" id="IPR006674">
    <property type="entry name" value="HD_domain"/>
</dbReference>
<dbReference type="PROSITE" id="PS51831">
    <property type="entry name" value="HD"/>
    <property type="match status" value="1"/>
</dbReference>
<dbReference type="SMART" id="SM00954">
    <property type="entry name" value="RelA_SpoT"/>
    <property type="match status" value="1"/>
</dbReference>
<evidence type="ECO:0000313" key="6">
    <source>
        <dbReference type="Proteomes" id="UP000019678"/>
    </source>
</evidence>
<dbReference type="FunFam" id="1.10.3210.10:FF:000001">
    <property type="entry name" value="GTP pyrophosphokinase RelA"/>
    <property type="match status" value="1"/>
</dbReference>
<dbReference type="InterPro" id="IPR012675">
    <property type="entry name" value="Beta-grasp_dom_sf"/>
</dbReference>
<dbReference type="InterPro" id="IPR007685">
    <property type="entry name" value="RelA_SpoT"/>
</dbReference>
<dbReference type="EMBL" id="ASRX01000055">
    <property type="protein sequence ID" value="EYF02764.1"/>
    <property type="molecule type" value="Genomic_DNA"/>
</dbReference>
<dbReference type="PROSITE" id="PS51880">
    <property type="entry name" value="TGS"/>
    <property type="match status" value="1"/>
</dbReference>
<dbReference type="GO" id="GO:0005886">
    <property type="term" value="C:plasma membrane"/>
    <property type="evidence" value="ECO:0007669"/>
    <property type="project" value="TreeGrafter"/>
</dbReference>
<evidence type="ECO:0000259" key="2">
    <source>
        <dbReference type="PROSITE" id="PS51671"/>
    </source>
</evidence>
<dbReference type="Gene3D" id="3.30.460.10">
    <property type="entry name" value="Beta Polymerase, domain 2"/>
    <property type="match status" value="1"/>
</dbReference>